<protein>
    <submittedName>
        <fullName evidence="1">Uncharacterized protein</fullName>
    </submittedName>
</protein>
<organism evidence="1 2">
    <name type="scientific">Dimargaris cristalligena</name>
    <dbReference type="NCBI Taxonomy" id="215637"/>
    <lineage>
        <taxon>Eukaryota</taxon>
        <taxon>Fungi</taxon>
        <taxon>Fungi incertae sedis</taxon>
        <taxon>Zoopagomycota</taxon>
        <taxon>Kickxellomycotina</taxon>
        <taxon>Dimargaritomycetes</taxon>
        <taxon>Dimargaritales</taxon>
        <taxon>Dimargaritaceae</taxon>
        <taxon>Dimargaris</taxon>
    </lineage>
</organism>
<evidence type="ECO:0000313" key="2">
    <source>
        <dbReference type="Proteomes" id="UP000268162"/>
    </source>
</evidence>
<sequence>MITTNFYLPRLPYSVGLRTPNSTVKTLSFMSISRMIISGAVAQGQLPDYSPSPSNSDITPTQPPRVIYRVDRRTFDPPTPIITPSHLDLPGSIPSEPITPAVAQSGDLKQSNLIRRTTMNALRFWSSPGLHTPPNLTRTT</sequence>
<keyword evidence="2" id="KW-1185">Reference proteome</keyword>
<proteinExistence type="predicted"/>
<reference evidence="2" key="1">
    <citation type="journal article" date="2018" name="Nat. Microbiol.">
        <title>Leveraging single-cell genomics to expand the fungal tree of life.</title>
        <authorList>
            <person name="Ahrendt S.R."/>
            <person name="Quandt C.A."/>
            <person name="Ciobanu D."/>
            <person name="Clum A."/>
            <person name="Salamov A."/>
            <person name="Andreopoulos B."/>
            <person name="Cheng J.F."/>
            <person name="Woyke T."/>
            <person name="Pelin A."/>
            <person name="Henrissat B."/>
            <person name="Reynolds N.K."/>
            <person name="Benny G.L."/>
            <person name="Smith M.E."/>
            <person name="James T.Y."/>
            <person name="Grigoriev I.V."/>
        </authorList>
    </citation>
    <scope>NUCLEOTIDE SEQUENCE [LARGE SCALE GENOMIC DNA]</scope>
    <source>
        <strain evidence="2">RSA 468</strain>
    </source>
</reference>
<name>A0A4V1J3X4_9FUNG</name>
<dbReference type="AlphaFoldDB" id="A0A4V1J3X4"/>
<dbReference type="EMBL" id="ML003734">
    <property type="protein sequence ID" value="RKP33569.1"/>
    <property type="molecule type" value="Genomic_DNA"/>
</dbReference>
<dbReference type="Proteomes" id="UP000268162">
    <property type="component" value="Unassembled WGS sequence"/>
</dbReference>
<accession>A0A4V1J3X4</accession>
<evidence type="ECO:0000313" key="1">
    <source>
        <dbReference type="EMBL" id="RKP33569.1"/>
    </source>
</evidence>
<gene>
    <name evidence="1" type="ORF">BJ085DRAFT_40136</name>
</gene>